<comment type="caution">
    <text evidence="5">The sequence shown here is derived from an EMBL/GenBank/DDBJ whole genome shotgun (WGS) entry which is preliminary data.</text>
</comment>
<feature type="region of interest" description="Disordered" evidence="2">
    <location>
        <begin position="960"/>
        <end position="1030"/>
    </location>
</feature>
<feature type="compositionally biased region" description="Low complexity" evidence="2">
    <location>
        <begin position="987"/>
        <end position="1008"/>
    </location>
</feature>
<dbReference type="Pfam" id="PF16656">
    <property type="entry name" value="Pur_ac_phosph_N"/>
    <property type="match status" value="2"/>
</dbReference>
<evidence type="ECO:0000313" key="6">
    <source>
        <dbReference type="Proteomes" id="UP000077355"/>
    </source>
</evidence>
<feature type="chain" id="PRO_5007898773" description="SLH domain-containing protein" evidence="3">
    <location>
        <begin position="30"/>
        <end position="1207"/>
    </location>
</feature>
<dbReference type="GO" id="GO:0046872">
    <property type="term" value="F:metal ion binding"/>
    <property type="evidence" value="ECO:0007669"/>
    <property type="project" value="InterPro"/>
</dbReference>
<dbReference type="InterPro" id="IPR001119">
    <property type="entry name" value="SLH_dom"/>
</dbReference>
<dbReference type="EMBL" id="LVJI01000025">
    <property type="protein sequence ID" value="OAB43677.1"/>
    <property type="molecule type" value="Genomic_DNA"/>
</dbReference>
<sequence length="1207" mass="131071">MILFKKAAKPVLSLIMAVTLIGSSVPVFAEDVTSPVVPPISNEQGSTPLTPTVEGDTVSDPVTTPEEIIEDKVEVLSVEPEAIVAPALVNKITVTFNGDTTTSKGFTWYSKVTDSVYGDLQVVEMKEGSQIDFTSSQNFVARSSIAKNSPTELMYKAEATSLKPDTAYYFRIGNELLNSWSDVGTFRTAPVSGAFTFIDLTDTQAKDVEEADLSAQTIAKAMATIPNANFILHSGDIVDTGTKEEQWDWLLGHSQQSLMNITLAPAAGNHEDKNYGYYEHFNVKEATNSQTVSGAYYSYDYSNAHFIIMNSNETSAEYSNFTPDQVEWMKSDVAAARAKGAKWIIVNFHKGAYTTSNHASDSDIMGPTGVRNKIAPIMAELGIDFVVQGHDHIYARTKPINKEGKATVPEMITETLNGQEIQYSVNPDGAVYMIPAAAGPKVYYKNKKMDDAYYGLFDVADENHAAKYGPDPSDNSRPKRGMIQNFVGITIDGDKLTAVTYEIDQQINGGQPFIIDQFGIVKKTEVPISKVTVTFNGDTTTAKGFTWYTPKTSTGNDLQVVEKSSDGADFTKSTRFNGRSAISTNSPNERLHKAEATNLKPDTMYYFRVGDAWLNSWSDVGTFRTAPVSGAFTFIDLTDTQAKEEDEADLSAQTIAKAVATIPNANFILHSGDIVDTGTKEEQWNWLLGHSQPSLLNITMAPAAGNHEDKKYGYYEHFNVKEAANSQTETGAYYSYDYSNAHFIIMNSNENSDEYANFTPAQVEWLKTDVAAARTEGAKWIIVNFHKGPYTTSNHASDKDIMGTNGVRNKIAPVMAELGIDFVVQGHDHIYARTKPINKEGKATTAETITEKLNGKEIKYTVNPDGAIYMIPAAAGAKVYYKNTKMDEAYYELFNVADENHAAKYGPDPGDNSRPKRGMIQNFVGITIDGDKLTAISYEIDQSVDGGKPYIIDQFGIKKQSKDSGTGTNPGDGNGSNPGSGTGSGSNPGSSTGNPNSTTGTARGTTTGTTGGTTSGSTTPTPPVVPTPTKVNFSDISKHWAADVITQAASRGFINGYEDGSFRPDQKVNRAEFITMLAKALELTGTGKALDFKDNKKIPVWAQNFVSLAIQAGIVNGYDDQQFRPNQQISRAEMAVLIGRAMGIQINQSAKLSFTDANKAPKWAVPYIAAITEEGLVNGIGGNQFAPNQSATRAEAATWIISLLQHQ</sequence>
<keyword evidence="1 3" id="KW-0732">Signal</keyword>
<evidence type="ECO:0000256" key="1">
    <source>
        <dbReference type="ARBA" id="ARBA00022729"/>
    </source>
</evidence>
<evidence type="ECO:0000259" key="4">
    <source>
        <dbReference type="PROSITE" id="PS51272"/>
    </source>
</evidence>
<feature type="compositionally biased region" description="Gly residues" evidence="2">
    <location>
        <begin position="968"/>
        <end position="986"/>
    </location>
</feature>
<proteinExistence type="predicted"/>
<dbReference type="Gene3D" id="2.60.40.380">
    <property type="entry name" value="Purple acid phosphatase-like, N-terminal"/>
    <property type="match status" value="2"/>
</dbReference>
<dbReference type="SUPFAM" id="SSF56300">
    <property type="entry name" value="Metallo-dependent phosphatases"/>
    <property type="match status" value="2"/>
</dbReference>
<dbReference type="RefSeq" id="WP_068651347.1">
    <property type="nucleotide sequence ID" value="NZ_CP043611.1"/>
</dbReference>
<organism evidence="5 6">
    <name type="scientific">Paenibacillus antarcticus</name>
    <dbReference type="NCBI Taxonomy" id="253703"/>
    <lineage>
        <taxon>Bacteria</taxon>
        <taxon>Bacillati</taxon>
        <taxon>Bacillota</taxon>
        <taxon>Bacilli</taxon>
        <taxon>Bacillales</taxon>
        <taxon>Paenibacillaceae</taxon>
        <taxon>Paenibacillus</taxon>
    </lineage>
</organism>
<dbReference type="Gene3D" id="3.60.21.10">
    <property type="match status" value="2"/>
</dbReference>
<feature type="domain" description="SLH" evidence="4">
    <location>
        <begin position="1028"/>
        <end position="1091"/>
    </location>
</feature>
<dbReference type="AlphaFoldDB" id="A0A168LPI5"/>
<gene>
    <name evidence="5" type="ORF">PBAT_17605</name>
</gene>
<dbReference type="InterPro" id="IPR029052">
    <property type="entry name" value="Metallo-depent_PP-like"/>
</dbReference>
<dbReference type="PROSITE" id="PS51272">
    <property type="entry name" value="SLH"/>
    <property type="match status" value="3"/>
</dbReference>
<dbReference type="PANTHER" id="PTHR45867">
    <property type="entry name" value="PURPLE ACID PHOSPHATASE"/>
    <property type="match status" value="1"/>
</dbReference>
<dbReference type="GO" id="GO:0003993">
    <property type="term" value="F:acid phosphatase activity"/>
    <property type="evidence" value="ECO:0007669"/>
    <property type="project" value="InterPro"/>
</dbReference>
<dbReference type="SUPFAM" id="SSF49363">
    <property type="entry name" value="Purple acid phosphatase, N-terminal domain"/>
    <property type="match status" value="2"/>
</dbReference>
<dbReference type="Proteomes" id="UP000077355">
    <property type="component" value="Unassembled WGS sequence"/>
</dbReference>
<feature type="domain" description="SLH" evidence="4">
    <location>
        <begin position="1092"/>
        <end position="1150"/>
    </location>
</feature>
<dbReference type="InterPro" id="IPR004843">
    <property type="entry name" value="Calcineurin-like_PHP"/>
</dbReference>
<dbReference type="PANTHER" id="PTHR45867:SF3">
    <property type="entry name" value="ACID PHOSPHATASE TYPE 7"/>
    <property type="match status" value="1"/>
</dbReference>
<feature type="compositionally biased region" description="Polar residues" evidence="2">
    <location>
        <begin position="41"/>
        <end position="50"/>
    </location>
</feature>
<accession>A0A168LPI5</accession>
<name>A0A168LPI5_9BACL</name>
<dbReference type="Pfam" id="PF00149">
    <property type="entry name" value="Metallophos"/>
    <property type="match status" value="2"/>
</dbReference>
<dbReference type="InterPro" id="IPR015914">
    <property type="entry name" value="PAPs_N"/>
</dbReference>
<keyword evidence="6" id="KW-1185">Reference proteome</keyword>
<evidence type="ECO:0000313" key="5">
    <source>
        <dbReference type="EMBL" id="OAB43677.1"/>
    </source>
</evidence>
<feature type="region of interest" description="Disordered" evidence="2">
    <location>
        <begin position="38"/>
        <end position="61"/>
    </location>
</feature>
<protein>
    <recommendedName>
        <fullName evidence="4">SLH domain-containing protein</fullName>
    </recommendedName>
</protein>
<dbReference type="InterPro" id="IPR008963">
    <property type="entry name" value="Purple_acid_Pase-like_N"/>
</dbReference>
<evidence type="ECO:0000256" key="3">
    <source>
        <dbReference type="SAM" id="SignalP"/>
    </source>
</evidence>
<feature type="domain" description="SLH" evidence="4">
    <location>
        <begin position="1151"/>
        <end position="1207"/>
    </location>
</feature>
<feature type="signal peptide" evidence="3">
    <location>
        <begin position="1"/>
        <end position="29"/>
    </location>
</feature>
<dbReference type="Pfam" id="PF00395">
    <property type="entry name" value="SLH"/>
    <property type="match status" value="3"/>
</dbReference>
<reference evidence="5 6" key="1">
    <citation type="submission" date="2016-03" db="EMBL/GenBank/DDBJ databases">
        <title>Draft genome sequence of Paenibacillus antarcticus CECT 5836.</title>
        <authorList>
            <person name="Shin S.-K."/>
            <person name="Yi H."/>
        </authorList>
    </citation>
    <scope>NUCLEOTIDE SEQUENCE [LARGE SCALE GENOMIC DNA]</scope>
    <source>
        <strain evidence="5 6">CECT 5836</strain>
    </source>
</reference>
<evidence type="ECO:0000256" key="2">
    <source>
        <dbReference type="SAM" id="MobiDB-lite"/>
    </source>
</evidence>